<dbReference type="InterPro" id="IPR036388">
    <property type="entry name" value="WH-like_DNA-bd_sf"/>
</dbReference>
<organism evidence="6 7">
    <name type="scientific">Sphingobacterium lactis</name>
    <dbReference type="NCBI Taxonomy" id="797291"/>
    <lineage>
        <taxon>Bacteria</taxon>
        <taxon>Pseudomonadati</taxon>
        <taxon>Bacteroidota</taxon>
        <taxon>Sphingobacteriia</taxon>
        <taxon>Sphingobacteriales</taxon>
        <taxon>Sphingobacteriaceae</taxon>
        <taxon>Sphingobacterium</taxon>
    </lineage>
</organism>
<dbReference type="InterPro" id="IPR013325">
    <property type="entry name" value="RNA_pol_sigma_r2"/>
</dbReference>
<sequence>MESIDIYTAEELSRGDVRAFNRVVDRYYKNIWLYFKKKTDRHEIADELTNDAFDRLWKYRDRIDTDLAAYLRQISYSIFLDWQRETEKERRQMAEYLSEYRQSEEQTGGQDALNAQLDMAYLVNKLAHVLPKKRCQVFLMSRMHGMSYDEIAKALSISKATVKDHLVKAKKKIAEM</sequence>
<feature type="domain" description="RNA polymerase sigma factor 70 region 4 type 2" evidence="5">
    <location>
        <begin position="129"/>
        <end position="173"/>
    </location>
</feature>
<evidence type="ECO:0000313" key="7">
    <source>
        <dbReference type="Proteomes" id="UP000236731"/>
    </source>
</evidence>
<protein>
    <submittedName>
        <fullName evidence="6">RNA polymerase sigma-70 factor, ECF subfamily</fullName>
    </submittedName>
</protein>
<proteinExistence type="inferred from homology"/>
<evidence type="ECO:0000256" key="4">
    <source>
        <dbReference type="ARBA" id="ARBA00023163"/>
    </source>
</evidence>
<dbReference type="AlphaFoldDB" id="A0A1H5XQJ6"/>
<dbReference type="NCBIfam" id="TIGR02937">
    <property type="entry name" value="sigma70-ECF"/>
    <property type="match status" value="1"/>
</dbReference>
<evidence type="ECO:0000313" key="6">
    <source>
        <dbReference type="EMBL" id="SEG13765.1"/>
    </source>
</evidence>
<dbReference type="SUPFAM" id="SSF88659">
    <property type="entry name" value="Sigma3 and sigma4 domains of RNA polymerase sigma factors"/>
    <property type="match status" value="1"/>
</dbReference>
<gene>
    <name evidence="6" type="ORF">SAMN05421877_10578</name>
</gene>
<dbReference type="PANTHER" id="PTHR43133:SF46">
    <property type="entry name" value="RNA POLYMERASE SIGMA-70 FACTOR ECF SUBFAMILY"/>
    <property type="match status" value="1"/>
</dbReference>
<dbReference type="InterPro" id="IPR013324">
    <property type="entry name" value="RNA_pol_sigma_r3/r4-like"/>
</dbReference>
<dbReference type="Pfam" id="PF08281">
    <property type="entry name" value="Sigma70_r4_2"/>
    <property type="match status" value="1"/>
</dbReference>
<reference evidence="7" key="1">
    <citation type="submission" date="2016-10" db="EMBL/GenBank/DDBJ databases">
        <authorList>
            <person name="Varghese N."/>
            <person name="Submissions S."/>
        </authorList>
    </citation>
    <scope>NUCLEOTIDE SEQUENCE [LARGE SCALE GENOMIC DNA]</scope>
    <source>
        <strain evidence="7">DSM 22361</strain>
    </source>
</reference>
<dbReference type="InterPro" id="IPR013249">
    <property type="entry name" value="RNA_pol_sigma70_r4_t2"/>
</dbReference>
<comment type="similarity">
    <text evidence="1">Belongs to the sigma-70 factor family. ECF subfamily.</text>
</comment>
<dbReference type="EMBL" id="FNUT01000005">
    <property type="protein sequence ID" value="SEG13765.1"/>
    <property type="molecule type" value="Genomic_DNA"/>
</dbReference>
<dbReference type="InterPro" id="IPR014284">
    <property type="entry name" value="RNA_pol_sigma-70_dom"/>
</dbReference>
<name>A0A1H5XQJ6_9SPHI</name>
<dbReference type="PANTHER" id="PTHR43133">
    <property type="entry name" value="RNA POLYMERASE ECF-TYPE SIGMA FACTO"/>
    <property type="match status" value="1"/>
</dbReference>
<dbReference type="InterPro" id="IPR039425">
    <property type="entry name" value="RNA_pol_sigma-70-like"/>
</dbReference>
<dbReference type="Proteomes" id="UP000236731">
    <property type="component" value="Unassembled WGS sequence"/>
</dbReference>
<keyword evidence="2" id="KW-0805">Transcription regulation</keyword>
<evidence type="ECO:0000256" key="2">
    <source>
        <dbReference type="ARBA" id="ARBA00023015"/>
    </source>
</evidence>
<evidence type="ECO:0000256" key="3">
    <source>
        <dbReference type="ARBA" id="ARBA00023082"/>
    </source>
</evidence>
<evidence type="ECO:0000256" key="1">
    <source>
        <dbReference type="ARBA" id="ARBA00010641"/>
    </source>
</evidence>
<keyword evidence="7" id="KW-1185">Reference proteome</keyword>
<dbReference type="Gene3D" id="1.10.10.10">
    <property type="entry name" value="Winged helix-like DNA-binding domain superfamily/Winged helix DNA-binding domain"/>
    <property type="match status" value="1"/>
</dbReference>
<dbReference type="GO" id="GO:0006352">
    <property type="term" value="P:DNA-templated transcription initiation"/>
    <property type="evidence" value="ECO:0007669"/>
    <property type="project" value="InterPro"/>
</dbReference>
<dbReference type="GO" id="GO:0003677">
    <property type="term" value="F:DNA binding"/>
    <property type="evidence" value="ECO:0007669"/>
    <property type="project" value="InterPro"/>
</dbReference>
<keyword evidence="4" id="KW-0804">Transcription</keyword>
<dbReference type="Gene3D" id="1.10.1740.10">
    <property type="match status" value="1"/>
</dbReference>
<evidence type="ECO:0000259" key="5">
    <source>
        <dbReference type="Pfam" id="PF08281"/>
    </source>
</evidence>
<accession>A0A1H5XQJ6</accession>
<dbReference type="OrthoDB" id="659577at2"/>
<dbReference type="GO" id="GO:0016987">
    <property type="term" value="F:sigma factor activity"/>
    <property type="evidence" value="ECO:0007669"/>
    <property type="project" value="UniProtKB-KW"/>
</dbReference>
<dbReference type="SUPFAM" id="SSF88946">
    <property type="entry name" value="Sigma2 domain of RNA polymerase sigma factors"/>
    <property type="match status" value="1"/>
</dbReference>
<keyword evidence="3" id="KW-0731">Sigma factor</keyword>
<dbReference type="RefSeq" id="WP_103906000.1">
    <property type="nucleotide sequence ID" value="NZ_CP049246.1"/>
</dbReference>